<dbReference type="Proteomes" id="UP001220530">
    <property type="component" value="Chromosome"/>
</dbReference>
<evidence type="ECO:0000313" key="8">
    <source>
        <dbReference type="Proteomes" id="UP001220530"/>
    </source>
</evidence>
<comment type="similarity">
    <text evidence="2">Belongs to the ABC transporter superfamily.</text>
</comment>
<dbReference type="Gene3D" id="3.40.50.300">
    <property type="entry name" value="P-loop containing nucleotide triphosphate hydrolases"/>
    <property type="match status" value="1"/>
</dbReference>
<dbReference type="PANTHER" id="PTHR43776:SF7">
    <property type="entry name" value="D,D-DIPEPTIDE TRANSPORT ATP-BINDING PROTEIN DDPF-RELATED"/>
    <property type="match status" value="1"/>
</dbReference>
<sequence>MTKSSFLVLDEPVSALDVSVQAQVLNLLIDLQRERDLTYLFISHDLSVVRNIASRVGVMYMGQFCEIADVSEIFARPRHHYTHALFEAVPKMARRSRPKVAVLGEAPNAAAIPSGCRFHPRCPAAQHKCTIEKPVLRTLSKSHQVACHYPID</sequence>
<evidence type="ECO:0000256" key="1">
    <source>
        <dbReference type="ARBA" id="ARBA00004417"/>
    </source>
</evidence>
<feature type="domain" description="Oligopeptide/dipeptide ABC transporter C-terminal" evidence="6">
    <location>
        <begin position="66"/>
        <end position="129"/>
    </location>
</feature>
<dbReference type="EMBL" id="CP118246">
    <property type="protein sequence ID" value="WDR04300.1"/>
    <property type="molecule type" value="Genomic_DNA"/>
</dbReference>
<evidence type="ECO:0000256" key="2">
    <source>
        <dbReference type="ARBA" id="ARBA00005417"/>
    </source>
</evidence>
<keyword evidence="3" id="KW-0813">Transport</keyword>
<organism evidence="7 8">
    <name type="scientific">Devosia algicola</name>
    <dbReference type="NCBI Taxonomy" id="3026418"/>
    <lineage>
        <taxon>Bacteria</taxon>
        <taxon>Pseudomonadati</taxon>
        <taxon>Pseudomonadota</taxon>
        <taxon>Alphaproteobacteria</taxon>
        <taxon>Hyphomicrobiales</taxon>
        <taxon>Devosiaceae</taxon>
        <taxon>Devosia</taxon>
    </lineage>
</organism>
<evidence type="ECO:0000313" key="7">
    <source>
        <dbReference type="EMBL" id="WDR04300.1"/>
    </source>
</evidence>
<evidence type="ECO:0000256" key="4">
    <source>
        <dbReference type="ARBA" id="ARBA00022741"/>
    </source>
</evidence>
<name>A0ABY7YTD7_9HYPH</name>
<gene>
    <name evidence="7" type="ORF">PSQ19_10785</name>
</gene>
<dbReference type="NCBIfam" id="TIGR01727">
    <property type="entry name" value="oligo_HPY"/>
    <property type="match status" value="1"/>
</dbReference>
<dbReference type="InterPro" id="IPR050319">
    <property type="entry name" value="ABC_transp_ATP-bind"/>
</dbReference>
<keyword evidence="8" id="KW-1185">Reference proteome</keyword>
<dbReference type="PANTHER" id="PTHR43776">
    <property type="entry name" value="TRANSPORT ATP-BINDING PROTEIN"/>
    <property type="match status" value="1"/>
</dbReference>
<dbReference type="InterPro" id="IPR013563">
    <property type="entry name" value="Oligopep_ABC_C"/>
</dbReference>
<dbReference type="InterPro" id="IPR027417">
    <property type="entry name" value="P-loop_NTPase"/>
</dbReference>
<reference evidence="7 8" key="1">
    <citation type="submission" date="2023-02" db="EMBL/GenBank/DDBJ databases">
        <title>Devosia algicola sp. nov., isolated from the phycosphere of marine algae.</title>
        <authorList>
            <person name="Kim J.M."/>
            <person name="Lee J.K."/>
            <person name="Choi B.J."/>
            <person name="Bayburt H."/>
            <person name="Jeon C.O."/>
        </authorList>
    </citation>
    <scope>NUCLEOTIDE SEQUENCE [LARGE SCALE GENOMIC DNA]</scope>
    <source>
        <strain evidence="7 8">G20-9</strain>
    </source>
</reference>
<dbReference type="GO" id="GO:0005524">
    <property type="term" value="F:ATP binding"/>
    <property type="evidence" value="ECO:0007669"/>
    <property type="project" value="UniProtKB-KW"/>
</dbReference>
<evidence type="ECO:0000256" key="5">
    <source>
        <dbReference type="ARBA" id="ARBA00022840"/>
    </source>
</evidence>
<keyword evidence="4" id="KW-0547">Nucleotide-binding</keyword>
<dbReference type="RefSeq" id="WP_282220682.1">
    <property type="nucleotide sequence ID" value="NZ_CP118246.1"/>
</dbReference>
<keyword evidence="5 7" id="KW-0067">ATP-binding</keyword>
<protein>
    <submittedName>
        <fullName evidence="7">ABC transporter ATP-binding protein</fullName>
    </submittedName>
</protein>
<dbReference type="Pfam" id="PF08352">
    <property type="entry name" value="oligo_HPY"/>
    <property type="match status" value="1"/>
</dbReference>
<accession>A0ABY7YTD7</accession>
<proteinExistence type="inferred from homology"/>
<comment type="subcellular location">
    <subcellularLocation>
        <location evidence="1">Cell inner membrane</location>
        <topology evidence="1">Peripheral membrane protein</topology>
    </subcellularLocation>
</comment>
<evidence type="ECO:0000259" key="6">
    <source>
        <dbReference type="Pfam" id="PF08352"/>
    </source>
</evidence>
<evidence type="ECO:0000256" key="3">
    <source>
        <dbReference type="ARBA" id="ARBA00022448"/>
    </source>
</evidence>
<dbReference type="SUPFAM" id="SSF52540">
    <property type="entry name" value="P-loop containing nucleoside triphosphate hydrolases"/>
    <property type="match status" value="1"/>
</dbReference>